<proteinExistence type="predicted"/>
<protein>
    <submittedName>
        <fullName evidence="1">Uncharacterized protein</fullName>
    </submittedName>
</protein>
<evidence type="ECO:0000313" key="1">
    <source>
        <dbReference type="EMBL" id="OWA55303.1"/>
    </source>
</evidence>
<accession>A0A9X6NLX7</accession>
<keyword evidence="2" id="KW-1185">Reference proteome</keyword>
<organism evidence="1 2">
    <name type="scientific">Hypsibius exemplaris</name>
    <name type="common">Freshwater tardigrade</name>
    <dbReference type="NCBI Taxonomy" id="2072580"/>
    <lineage>
        <taxon>Eukaryota</taxon>
        <taxon>Metazoa</taxon>
        <taxon>Ecdysozoa</taxon>
        <taxon>Tardigrada</taxon>
        <taxon>Eutardigrada</taxon>
        <taxon>Parachela</taxon>
        <taxon>Hypsibioidea</taxon>
        <taxon>Hypsibiidae</taxon>
        <taxon>Hypsibius</taxon>
    </lineage>
</organism>
<dbReference type="Proteomes" id="UP000192578">
    <property type="component" value="Unassembled WGS sequence"/>
</dbReference>
<dbReference type="AlphaFoldDB" id="A0A9X6NLX7"/>
<gene>
    <name evidence="1" type="ORF">BV898_19686</name>
</gene>
<name>A0A9X6NLX7_HYPEX</name>
<sequence length="87" mass="9355">MILTAGIDTTVMAAEIIQPATVIAARKGTTPRVNPSWNSTLLFPGTLISEGEKARFPPRKVQRLLPAGFTSQATTDICVIPHEPSRV</sequence>
<evidence type="ECO:0000313" key="2">
    <source>
        <dbReference type="Proteomes" id="UP000192578"/>
    </source>
</evidence>
<reference evidence="2" key="1">
    <citation type="submission" date="2017-01" db="EMBL/GenBank/DDBJ databases">
        <title>Comparative genomics of anhydrobiosis in the tardigrade Hypsibius dujardini.</title>
        <authorList>
            <person name="Yoshida Y."/>
            <person name="Koutsovoulos G."/>
            <person name="Laetsch D."/>
            <person name="Stevens L."/>
            <person name="Kumar S."/>
            <person name="Horikawa D."/>
            <person name="Ishino K."/>
            <person name="Komine S."/>
            <person name="Tomita M."/>
            <person name="Blaxter M."/>
            <person name="Arakawa K."/>
        </authorList>
    </citation>
    <scope>NUCLEOTIDE SEQUENCE [LARGE SCALE GENOMIC DNA]</scope>
    <source>
        <strain evidence="2">Z151</strain>
    </source>
</reference>
<dbReference type="EMBL" id="MTYJ01000643">
    <property type="protein sequence ID" value="OWA55303.1"/>
    <property type="molecule type" value="Genomic_DNA"/>
</dbReference>
<comment type="caution">
    <text evidence="1">The sequence shown here is derived from an EMBL/GenBank/DDBJ whole genome shotgun (WGS) entry which is preliminary data.</text>
</comment>